<accession>A0ABW1UQ51</accession>
<reference evidence="2" key="1">
    <citation type="journal article" date="2019" name="Int. J. Syst. Evol. Microbiol.">
        <title>The Global Catalogue of Microorganisms (GCM) 10K type strain sequencing project: providing services to taxonomists for standard genome sequencing and annotation.</title>
        <authorList>
            <consortium name="The Broad Institute Genomics Platform"/>
            <consortium name="The Broad Institute Genome Sequencing Center for Infectious Disease"/>
            <person name="Wu L."/>
            <person name="Ma J."/>
        </authorList>
    </citation>
    <scope>NUCLEOTIDE SEQUENCE [LARGE SCALE GENOMIC DNA]</scope>
    <source>
        <strain evidence="2">CCM 8897</strain>
    </source>
</reference>
<dbReference type="RefSeq" id="WP_125598208.1">
    <property type="nucleotide sequence ID" value="NZ_JBHSSM010000016.1"/>
</dbReference>
<evidence type="ECO:0000313" key="1">
    <source>
        <dbReference type="EMBL" id="MFC6315178.1"/>
    </source>
</evidence>
<protein>
    <recommendedName>
        <fullName evidence="3">Prophage protein</fullName>
    </recommendedName>
</protein>
<dbReference type="Proteomes" id="UP001596310">
    <property type="component" value="Unassembled WGS sequence"/>
</dbReference>
<proteinExistence type="predicted"/>
<gene>
    <name evidence="1" type="ORF">ACFQHW_06270</name>
</gene>
<comment type="caution">
    <text evidence="1">The sequence shown here is derived from an EMBL/GenBank/DDBJ whole genome shotgun (WGS) entry which is preliminary data.</text>
</comment>
<dbReference type="EMBL" id="JBHSSM010000016">
    <property type="protein sequence ID" value="MFC6315178.1"/>
    <property type="molecule type" value="Genomic_DNA"/>
</dbReference>
<keyword evidence="2" id="KW-1185">Reference proteome</keyword>
<evidence type="ECO:0008006" key="3">
    <source>
        <dbReference type="Google" id="ProtNLM"/>
    </source>
</evidence>
<name>A0ABW1UQ51_9LACO</name>
<organism evidence="1 2">
    <name type="scientific">Lapidilactobacillus achengensis</name>
    <dbReference type="NCBI Taxonomy" id="2486000"/>
    <lineage>
        <taxon>Bacteria</taxon>
        <taxon>Bacillati</taxon>
        <taxon>Bacillota</taxon>
        <taxon>Bacilli</taxon>
        <taxon>Lactobacillales</taxon>
        <taxon>Lactobacillaceae</taxon>
        <taxon>Lapidilactobacillus</taxon>
    </lineage>
</organism>
<sequence>MRLNPRQLRTVYLRRRLNGTDEEGNVITGYGEPIELQMVIQPAGGQVNAQTYGQRLAYIKTCLYVGNEIKEGKDETSGICVDVDKDAKKPDYKINAIRTWSDHLIVMIERDDA</sequence>
<evidence type="ECO:0000313" key="2">
    <source>
        <dbReference type="Proteomes" id="UP001596310"/>
    </source>
</evidence>